<evidence type="ECO:0008006" key="4">
    <source>
        <dbReference type="Google" id="ProtNLM"/>
    </source>
</evidence>
<reference evidence="2 3" key="1">
    <citation type="submission" date="2022-06" db="EMBL/GenBank/DDBJ databases">
        <title>Runella sp. S5 genome sequencing.</title>
        <authorList>
            <person name="Park S."/>
        </authorList>
    </citation>
    <scope>NUCLEOTIDE SEQUENCE [LARGE SCALE GENOMIC DNA]</scope>
    <source>
        <strain evidence="2 3">S5</strain>
    </source>
</reference>
<keyword evidence="3" id="KW-1185">Reference proteome</keyword>
<name>A0ABT1FWI3_9BACT</name>
<evidence type="ECO:0000256" key="1">
    <source>
        <dbReference type="SAM" id="SignalP"/>
    </source>
</evidence>
<protein>
    <recommendedName>
        <fullName evidence="4">DUF4476 domain-containing protein</fullName>
    </recommendedName>
</protein>
<organism evidence="2 3">
    <name type="scientific">Runella salmonicolor</name>
    <dbReference type="NCBI Taxonomy" id="2950278"/>
    <lineage>
        <taxon>Bacteria</taxon>
        <taxon>Pseudomonadati</taxon>
        <taxon>Bacteroidota</taxon>
        <taxon>Cytophagia</taxon>
        <taxon>Cytophagales</taxon>
        <taxon>Spirosomataceae</taxon>
        <taxon>Runella</taxon>
    </lineage>
</organism>
<dbReference type="Proteomes" id="UP001204772">
    <property type="component" value="Unassembled WGS sequence"/>
</dbReference>
<feature type="chain" id="PRO_5046584981" description="DUF4476 domain-containing protein" evidence="1">
    <location>
        <begin position="20"/>
        <end position="142"/>
    </location>
</feature>
<feature type="signal peptide" evidence="1">
    <location>
        <begin position="1"/>
        <end position="19"/>
    </location>
</feature>
<dbReference type="EMBL" id="JAMZEL010000015">
    <property type="protein sequence ID" value="MCP1385835.1"/>
    <property type="molecule type" value="Genomic_DNA"/>
</dbReference>
<evidence type="ECO:0000313" key="3">
    <source>
        <dbReference type="Proteomes" id="UP001204772"/>
    </source>
</evidence>
<sequence>MKLFLIIGLAFLGYASSWAQNTSTKAMETQKRLKEKIALACKLTDKEQISRMNNLHQTIFRKVDKTVERATTYELFFMHPDSRLTKEIFEFIGFEQLCCPWLHFQLSLQPANGPISLKMGNSKETKEMVKLVMNLDKLQQSH</sequence>
<comment type="caution">
    <text evidence="2">The sequence shown here is derived from an EMBL/GenBank/DDBJ whole genome shotgun (WGS) entry which is preliminary data.</text>
</comment>
<gene>
    <name evidence="2" type="ORF">NCI00_25575</name>
</gene>
<proteinExistence type="predicted"/>
<accession>A0ABT1FWI3</accession>
<keyword evidence="1" id="KW-0732">Signal</keyword>
<dbReference type="RefSeq" id="WP_253532401.1">
    <property type="nucleotide sequence ID" value="NZ_JAMZEL010000015.1"/>
</dbReference>
<evidence type="ECO:0000313" key="2">
    <source>
        <dbReference type="EMBL" id="MCP1385835.1"/>
    </source>
</evidence>